<evidence type="ECO:0000313" key="3">
    <source>
        <dbReference type="Proteomes" id="UP000482487"/>
    </source>
</evidence>
<accession>A0A7C9MPR6</accession>
<keyword evidence="1" id="KW-0732">Signal</keyword>
<gene>
    <name evidence="2" type="ORF">GTA51_12010</name>
</gene>
<keyword evidence="3" id="KW-1185">Reference proteome</keyword>
<evidence type="ECO:0000313" key="2">
    <source>
        <dbReference type="EMBL" id="MYL83852.1"/>
    </source>
</evidence>
<feature type="chain" id="PRO_5028916294" evidence="1">
    <location>
        <begin position="23"/>
        <end position="142"/>
    </location>
</feature>
<proteinExistence type="predicted"/>
<reference evidence="2 3" key="1">
    <citation type="submission" date="2020-01" db="EMBL/GenBank/DDBJ databases">
        <title>Genome sequence of Desulfovibrio aerotolerans DSM 16695(T).</title>
        <authorList>
            <person name="Karnachuk O."/>
            <person name="Avakyan M."/>
            <person name="Mardanov A."/>
            <person name="Kadnikov V."/>
            <person name="Ravin N."/>
        </authorList>
    </citation>
    <scope>NUCLEOTIDE SEQUENCE [LARGE SCALE GENOMIC DNA]</scope>
    <source>
        <strain evidence="2 3">DSM 16695</strain>
    </source>
</reference>
<name>A0A7C9MPR6_9BACT</name>
<dbReference type="AlphaFoldDB" id="A0A7C9MPR6"/>
<evidence type="ECO:0000256" key="1">
    <source>
        <dbReference type="SAM" id="SignalP"/>
    </source>
</evidence>
<dbReference type="EMBL" id="WVUD01000021">
    <property type="protein sequence ID" value="MYL83852.1"/>
    <property type="molecule type" value="Genomic_DNA"/>
</dbReference>
<dbReference type="RefSeq" id="WP_160961391.1">
    <property type="nucleotide sequence ID" value="NZ_WVUD01000021.1"/>
</dbReference>
<sequence length="142" mass="15344">MMHRLILIALTLVCLNAAAAFAGGPNSFQCIRPDGSVVCTVNAPSGDPSTICNRNCEACNLTCVARQHVVRDGNRLMVNPETPGAAQPNQLDAPRAETPQFCKQQLRQCTNDCRSDPNNRSRFNVNACISSCKSTYSGCGRR</sequence>
<dbReference type="Proteomes" id="UP000482487">
    <property type="component" value="Unassembled WGS sequence"/>
</dbReference>
<feature type="signal peptide" evidence="1">
    <location>
        <begin position="1"/>
        <end position="22"/>
    </location>
</feature>
<organism evidence="2 3">
    <name type="scientific">Solidesulfovibrio aerotolerans</name>
    <dbReference type="NCBI Taxonomy" id="295255"/>
    <lineage>
        <taxon>Bacteria</taxon>
        <taxon>Pseudomonadati</taxon>
        <taxon>Thermodesulfobacteriota</taxon>
        <taxon>Desulfovibrionia</taxon>
        <taxon>Desulfovibrionales</taxon>
        <taxon>Desulfovibrionaceae</taxon>
        <taxon>Solidesulfovibrio</taxon>
    </lineage>
</organism>
<comment type="caution">
    <text evidence="2">The sequence shown here is derived from an EMBL/GenBank/DDBJ whole genome shotgun (WGS) entry which is preliminary data.</text>
</comment>
<protein>
    <submittedName>
        <fullName evidence="2">Uncharacterized protein</fullName>
    </submittedName>
</protein>
<dbReference type="OrthoDB" id="5455745at2"/>